<reference evidence="3 4" key="1">
    <citation type="journal article" date="2014" name="Int. J. Syst. Evol. Microbiol.">
        <title>Phaeodactylibacter xiamenensis gen. nov., sp. nov., a member of the family Saprospiraceae isolated from the marine alga Phaeodactylum tricornutum.</title>
        <authorList>
            <person name="Chen Z.Jr."/>
            <person name="Lei X."/>
            <person name="Lai Q."/>
            <person name="Li Y."/>
            <person name="Zhang B."/>
            <person name="Zhang J."/>
            <person name="Zhang H."/>
            <person name="Yang L."/>
            <person name="Zheng W."/>
            <person name="Tian Y."/>
            <person name="Yu Z."/>
            <person name="Xu H.Jr."/>
            <person name="Zheng T."/>
        </authorList>
    </citation>
    <scope>NUCLEOTIDE SEQUENCE [LARGE SCALE GENOMIC DNA]</scope>
    <source>
        <strain evidence="3 4">KD52</strain>
    </source>
</reference>
<dbReference type="RefSeq" id="WP_052515729.1">
    <property type="nucleotide sequence ID" value="NZ_JBKAGJ010000019.1"/>
</dbReference>
<evidence type="ECO:0008006" key="5">
    <source>
        <dbReference type="Google" id="ProtNLM"/>
    </source>
</evidence>
<sequence length="378" mass="41140">MKLVRTLHFFLFFAVLGSLQAQDLHYTLFNMSPLSLNPANTGAFLGTVRVGGIYRGQWWAVGDRGYNTPGGYVDAPIIRGFRDQDWVGVGAYILQDRSGSIRFTTRSNGLSGAYHLGLDKKGASVLTLGVQIGSITRSLRSSDILLGSNWDAGEGEFMSYDDGIEDPAIGTGGSTGTGGNMNANDNDISNSYLDIRAGLLFKQKIDDFDNFEAGVAFGHLNVPDYTFGGGGGGGTGPIPNPTPGNNNTESSDRQPMLITTHARYEWALNNKWSAAPTVMWQTMRGQHEINLQAWAGYDLKPEDQIKVHMGLGYRVGDAAKILAGLDYKDLRVAAAFDLNVSAYRTATDFQGAFEIAAFYIFKIYKEPEIKPAILCPKF</sequence>
<feature type="signal peptide" evidence="2">
    <location>
        <begin position="1"/>
        <end position="21"/>
    </location>
</feature>
<evidence type="ECO:0000313" key="3">
    <source>
        <dbReference type="EMBL" id="KGE89370.1"/>
    </source>
</evidence>
<name>A0A098SB72_9BACT</name>
<evidence type="ECO:0000256" key="2">
    <source>
        <dbReference type="SAM" id="SignalP"/>
    </source>
</evidence>
<feature type="region of interest" description="Disordered" evidence="1">
    <location>
        <begin position="228"/>
        <end position="252"/>
    </location>
</feature>
<evidence type="ECO:0000256" key="1">
    <source>
        <dbReference type="SAM" id="MobiDB-lite"/>
    </source>
</evidence>
<comment type="caution">
    <text evidence="3">The sequence shown here is derived from an EMBL/GenBank/DDBJ whole genome shotgun (WGS) entry which is preliminary data.</text>
</comment>
<evidence type="ECO:0000313" key="4">
    <source>
        <dbReference type="Proteomes" id="UP000029736"/>
    </source>
</evidence>
<organism evidence="3 4">
    <name type="scientific">Phaeodactylibacter xiamenensis</name>
    <dbReference type="NCBI Taxonomy" id="1524460"/>
    <lineage>
        <taxon>Bacteria</taxon>
        <taxon>Pseudomonadati</taxon>
        <taxon>Bacteroidota</taxon>
        <taxon>Saprospiria</taxon>
        <taxon>Saprospirales</taxon>
        <taxon>Haliscomenobacteraceae</taxon>
        <taxon>Phaeodactylibacter</taxon>
    </lineage>
</organism>
<protein>
    <recommendedName>
        <fullName evidence="5">Type IX secretion system membrane protein PorP/SprF</fullName>
    </recommendedName>
</protein>
<keyword evidence="2" id="KW-0732">Signal</keyword>
<keyword evidence="4" id="KW-1185">Reference proteome</keyword>
<accession>A0A098SB72</accession>
<dbReference type="AlphaFoldDB" id="A0A098SB72"/>
<dbReference type="STRING" id="1524460.IX84_03390"/>
<dbReference type="Proteomes" id="UP000029736">
    <property type="component" value="Unassembled WGS sequence"/>
</dbReference>
<gene>
    <name evidence="3" type="ORF">IX84_03390</name>
</gene>
<proteinExistence type="predicted"/>
<dbReference type="OrthoDB" id="1490808at2"/>
<dbReference type="InterPro" id="IPR019861">
    <property type="entry name" value="PorP/SprF_Bacteroidetes"/>
</dbReference>
<dbReference type="NCBIfam" id="TIGR03519">
    <property type="entry name" value="T9SS_PorP_fam"/>
    <property type="match status" value="1"/>
</dbReference>
<dbReference type="Pfam" id="PF11751">
    <property type="entry name" value="PorP_SprF"/>
    <property type="match status" value="1"/>
</dbReference>
<dbReference type="EMBL" id="JPOS01000010">
    <property type="protein sequence ID" value="KGE89370.1"/>
    <property type="molecule type" value="Genomic_DNA"/>
</dbReference>
<feature type="chain" id="PRO_5001940170" description="Type IX secretion system membrane protein PorP/SprF" evidence="2">
    <location>
        <begin position="22"/>
        <end position="378"/>
    </location>
</feature>